<dbReference type="PATRIC" id="fig|320787.5.peg.3580"/>
<evidence type="ECO:0000256" key="3">
    <source>
        <dbReference type="ARBA" id="ARBA00023295"/>
    </source>
</evidence>
<dbReference type="PANTHER" id="PTHR22762">
    <property type="entry name" value="ALPHA-GLUCOSIDASE"/>
    <property type="match status" value="1"/>
</dbReference>
<accession>A0A0H4PDY3</accession>
<dbReference type="GO" id="GO:0005975">
    <property type="term" value="P:carbohydrate metabolic process"/>
    <property type="evidence" value="ECO:0007669"/>
    <property type="project" value="InterPro"/>
</dbReference>
<protein>
    <submittedName>
        <fullName evidence="9">Alpha-glucosidase</fullName>
    </submittedName>
</protein>
<dbReference type="OrthoDB" id="176168at2"/>
<dbReference type="RefSeq" id="WP_048642864.1">
    <property type="nucleotide sequence ID" value="NZ_CP012040.1"/>
</dbReference>
<feature type="domain" description="Glycosyl hydrolase family 31 C-terminal" evidence="8">
    <location>
        <begin position="571"/>
        <end position="658"/>
    </location>
</feature>
<dbReference type="STRING" id="320787.CA2015_3279"/>
<dbReference type="PROSITE" id="PS00129">
    <property type="entry name" value="GLYCOSYL_HYDROL_F31_1"/>
    <property type="match status" value="1"/>
</dbReference>
<organism evidence="9 10">
    <name type="scientific">Cyclobacterium amurskyense</name>
    <dbReference type="NCBI Taxonomy" id="320787"/>
    <lineage>
        <taxon>Bacteria</taxon>
        <taxon>Pseudomonadati</taxon>
        <taxon>Bacteroidota</taxon>
        <taxon>Cytophagia</taxon>
        <taxon>Cytophagales</taxon>
        <taxon>Cyclobacteriaceae</taxon>
        <taxon>Cyclobacterium</taxon>
    </lineage>
</organism>
<reference evidence="9 10" key="1">
    <citation type="submission" date="2015-07" db="EMBL/GenBank/DDBJ databases">
        <authorList>
            <person name="Kim K.M."/>
        </authorList>
    </citation>
    <scope>NUCLEOTIDE SEQUENCE [LARGE SCALE GENOMIC DNA]</scope>
    <source>
        <strain evidence="9 10">KCTC 12363</strain>
    </source>
</reference>
<dbReference type="InterPro" id="IPR013780">
    <property type="entry name" value="Glyco_hydro_b"/>
</dbReference>
<dbReference type="InterPro" id="IPR017853">
    <property type="entry name" value="GH"/>
</dbReference>
<dbReference type="GO" id="GO:0030246">
    <property type="term" value="F:carbohydrate binding"/>
    <property type="evidence" value="ECO:0007669"/>
    <property type="project" value="InterPro"/>
</dbReference>
<dbReference type="InterPro" id="IPR000322">
    <property type="entry name" value="Glyco_hydro_31_TIM"/>
</dbReference>
<dbReference type="PANTHER" id="PTHR22762:SF120">
    <property type="entry name" value="HETEROGLYCAN GLUCOSIDASE 1"/>
    <property type="match status" value="1"/>
</dbReference>
<dbReference type="GO" id="GO:0004553">
    <property type="term" value="F:hydrolase activity, hydrolyzing O-glycosyl compounds"/>
    <property type="evidence" value="ECO:0007669"/>
    <property type="project" value="InterPro"/>
</dbReference>
<dbReference type="InterPro" id="IPR048395">
    <property type="entry name" value="Glyco_hydro_31_C"/>
</dbReference>
<keyword evidence="10" id="KW-1185">Reference proteome</keyword>
<dbReference type="InterPro" id="IPR033403">
    <property type="entry name" value="DUF5110"/>
</dbReference>
<evidence type="ECO:0000313" key="9">
    <source>
        <dbReference type="EMBL" id="AKP52671.1"/>
    </source>
</evidence>
<gene>
    <name evidence="9" type="ORF">CA2015_3279</name>
</gene>
<dbReference type="SUPFAM" id="SSF74650">
    <property type="entry name" value="Galactose mutarotase-like"/>
    <property type="match status" value="1"/>
</dbReference>
<dbReference type="Gene3D" id="3.20.20.80">
    <property type="entry name" value="Glycosidases"/>
    <property type="match status" value="1"/>
</dbReference>
<dbReference type="InterPro" id="IPR011013">
    <property type="entry name" value="Gal_mutarotase_sf_dom"/>
</dbReference>
<dbReference type="CDD" id="cd06604">
    <property type="entry name" value="GH31_glucosidase_II_MalA"/>
    <property type="match status" value="1"/>
</dbReference>
<dbReference type="SUPFAM" id="SSF51011">
    <property type="entry name" value="Glycosyl hydrolase domain"/>
    <property type="match status" value="1"/>
</dbReference>
<dbReference type="Pfam" id="PF13802">
    <property type="entry name" value="Gal_mutarotas_2"/>
    <property type="match status" value="1"/>
</dbReference>
<dbReference type="KEGG" id="camu:CA2015_3279"/>
<dbReference type="Pfam" id="PF21365">
    <property type="entry name" value="Glyco_hydro_31_3rd"/>
    <property type="match status" value="1"/>
</dbReference>
<evidence type="ECO:0000259" key="8">
    <source>
        <dbReference type="Pfam" id="PF21365"/>
    </source>
</evidence>
<evidence type="ECO:0000259" key="5">
    <source>
        <dbReference type="Pfam" id="PF01055"/>
    </source>
</evidence>
<dbReference type="SUPFAM" id="SSF51445">
    <property type="entry name" value="(Trans)glycosidases"/>
    <property type="match status" value="1"/>
</dbReference>
<dbReference type="CDD" id="cd14752">
    <property type="entry name" value="GH31_N"/>
    <property type="match status" value="1"/>
</dbReference>
<dbReference type="InterPro" id="IPR030458">
    <property type="entry name" value="Glyco_hydro_31_AS"/>
</dbReference>
<dbReference type="Gene3D" id="2.60.40.1760">
    <property type="entry name" value="glycosyl hydrolase (family 31)"/>
    <property type="match status" value="1"/>
</dbReference>
<dbReference type="Pfam" id="PF17137">
    <property type="entry name" value="DUF5110"/>
    <property type="match status" value="1"/>
</dbReference>
<evidence type="ECO:0000259" key="7">
    <source>
        <dbReference type="Pfam" id="PF17137"/>
    </source>
</evidence>
<dbReference type="AlphaFoldDB" id="A0A0H4PDY3"/>
<name>A0A0H4PDY3_9BACT</name>
<keyword evidence="3 4" id="KW-0326">Glycosidase</keyword>
<comment type="similarity">
    <text evidence="1 4">Belongs to the glycosyl hydrolase 31 family.</text>
</comment>
<proteinExistence type="inferred from homology"/>
<evidence type="ECO:0000259" key="6">
    <source>
        <dbReference type="Pfam" id="PF13802"/>
    </source>
</evidence>
<evidence type="ECO:0000313" key="10">
    <source>
        <dbReference type="Proteomes" id="UP000036520"/>
    </source>
</evidence>
<dbReference type="EMBL" id="CP012040">
    <property type="protein sequence ID" value="AKP52671.1"/>
    <property type="molecule type" value="Genomic_DNA"/>
</dbReference>
<dbReference type="Pfam" id="PF01055">
    <property type="entry name" value="Glyco_hydro_31_2nd"/>
    <property type="match status" value="1"/>
</dbReference>
<dbReference type="Proteomes" id="UP000036520">
    <property type="component" value="Chromosome"/>
</dbReference>
<keyword evidence="2 4" id="KW-0378">Hydrolase</keyword>
<evidence type="ECO:0000256" key="2">
    <source>
        <dbReference type="ARBA" id="ARBA00022801"/>
    </source>
</evidence>
<feature type="domain" description="Glycoside hydrolase family 31 TIM barrel" evidence="5">
    <location>
        <begin position="239"/>
        <end position="563"/>
    </location>
</feature>
<dbReference type="InterPro" id="IPR025887">
    <property type="entry name" value="Glyco_hydro_31_N_dom"/>
</dbReference>
<dbReference type="Gene3D" id="2.60.40.1180">
    <property type="entry name" value="Golgi alpha-mannosidase II"/>
    <property type="match status" value="2"/>
</dbReference>
<feature type="domain" description="DUF5110" evidence="7">
    <location>
        <begin position="674"/>
        <end position="741"/>
    </location>
</feature>
<feature type="domain" description="Glycoside hydrolase family 31 N-terminal" evidence="6">
    <location>
        <begin position="33"/>
        <end position="196"/>
    </location>
</feature>
<sequence>MANENFGLDVPGRIISCSFTESEVYGRTENCVFRLTIYAETSIRIQVSRQKDFSPNPYSVVSSPLKCNYSWEENDDFYLLKTSQLQIHLDKNNFRLLFKNSSGLTLSEDDPTFGINWQGTAVSCYKKLQQWEKFIGLGEKTGGLNRYGQTYTNWNTDHFGYGTNADPLYLSIPFYIGLHHMNCYGVFFDNTHKSTFNFGAGNNRFSYFTAEDGDLDYYFIHDESVSGIITAYTDLTGKTPMPPRWALGYQQCRYSYYPEKEVLRLADTFREKRIPADVIYLDIHHMEEFKVFSFDKKAFPNPAKLIKHLKQKGFKVVVILDPGIKVDSNYRPYIDGRNKDLFLKYPDGENYEGKVWPGWCVFPDFTNPEVRDWWEQKLQFYIDAEVDGFWTDMNEPATWGQTVPDLVQFHYEGQNANHKKARNVYGFQMARSTKNGQLRHQETLRPFVLSRSGFAGIQRYAAVWTGDNVASDEHMMAGVRLVNSLGLSGVSFSGYDIGGFVGNTNPQLFARWITIATFCPLFRAHTMINSNASEPWAFGEEVEEIAKNYIRLRYKLMPLIYSAFYNSSKSGIPVVKSLSIDYSFDDIVYHGAFENQFLFCDNLLVMPVESHKQITKIYLPQGDWYHLFTGERYEGNQEMLWECPLEYLPVFVKSGAILPMQSATNHAEDPHDGQLNVHIYRGQGKSRQLVYEDDGKSMAYQKGEFSKILFIMDFGSNTLSIDEFSSGFASKFHTANIYFHGFNIYSAELSNNQLKITKTNIAFLDEISPFDPLPDGNHSFQICQEVPGISISLQKNEVQKITLTRIM</sequence>
<evidence type="ECO:0000256" key="1">
    <source>
        <dbReference type="ARBA" id="ARBA00007806"/>
    </source>
</evidence>
<evidence type="ECO:0000256" key="4">
    <source>
        <dbReference type="RuleBase" id="RU361185"/>
    </source>
</evidence>